<keyword evidence="2" id="KW-1185">Reference proteome</keyword>
<accession>A0A833SVI4</accession>
<evidence type="ECO:0000313" key="2">
    <source>
        <dbReference type="Proteomes" id="UP000602510"/>
    </source>
</evidence>
<reference evidence="1" key="1">
    <citation type="submission" date="2020-04" db="EMBL/GenBank/DDBJ databases">
        <title>Hybrid Assembly of Korean Phytophthora infestans isolates.</title>
        <authorList>
            <person name="Prokchorchik M."/>
            <person name="Lee Y."/>
            <person name="Seo J."/>
            <person name="Cho J.-H."/>
            <person name="Park Y.-E."/>
            <person name="Jang D.-C."/>
            <person name="Im J.-S."/>
            <person name="Choi J.-G."/>
            <person name="Park H.-J."/>
            <person name="Lee G.-B."/>
            <person name="Lee Y.-G."/>
            <person name="Hong S.-Y."/>
            <person name="Cho K."/>
            <person name="Sohn K.H."/>
        </authorList>
    </citation>
    <scope>NUCLEOTIDE SEQUENCE</scope>
    <source>
        <strain evidence="1">KR_1_A1</strain>
    </source>
</reference>
<organism evidence="1 2">
    <name type="scientific">Phytophthora infestans</name>
    <name type="common">Potato late blight agent</name>
    <name type="synonym">Botrytis infestans</name>
    <dbReference type="NCBI Taxonomy" id="4787"/>
    <lineage>
        <taxon>Eukaryota</taxon>
        <taxon>Sar</taxon>
        <taxon>Stramenopiles</taxon>
        <taxon>Oomycota</taxon>
        <taxon>Peronosporomycetes</taxon>
        <taxon>Peronosporales</taxon>
        <taxon>Peronosporaceae</taxon>
        <taxon>Phytophthora</taxon>
    </lineage>
</organism>
<name>A0A833SVI4_PHYIN</name>
<evidence type="ECO:0000313" key="1">
    <source>
        <dbReference type="EMBL" id="KAF4039458.1"/>
    </source>
</evidence>
<sequence>MTRPELKTSSACSLYFVSCTSENILQCNSELVIKSGDHSRLEPEPHEYCRAVYSKPALSGADKVR</sequence>
<dbReference type="Proteomes" id="UP000602510">
    <property type="component" value="Unassembled WGS sequence"/>
</dbReference>
<dbReference type="EMBL" id="WSZM01000174">
    <property type="protein sequence ID" value="KAF4039458.1"/>
    <property type="molecule type" value="Genomic_DNA"/>
</dbReference>
<gene>
    <name evidence="1" type="ORF">GN244_ATG08289</name>
</gene>
<comment type="caution">
    <text evidence="1">The sequence shown here is derived from an EMBL/GenBank/DDBJ whole genome shotgun (WGS) entry which is preliminary data.</text>
</comment>
<proteinExistence type="predicted"/>
<protein>
    <submittedName>
        <fullName evidence="1">Uncharacterized protein</fullName>
    </submittedName>
</protein>
<dbReference type="AlphaFoldDB" id="A0A833SVI4"/>